<reference evidence="2" key="1">
    <citation type="journal article" date="2010" name="Science">
        <title>Plasticity of animal genome architecture unmasked by rapid evolution of a pelagic tunicate.</title>
        <authorList>
            <person name="Denoeud F."/>
            <person name="Henriet S."/>
            <person name="Mungpakdee S."/>
            <person name="Aury J.M."/>
            <person name="Da Silva C."/>
            <person name="Brinkmann H."/>
            <person name="Mikhaleva J."/>
            <person name="Olsen L.C."/>
            <person name="Jubin C."/>
            <person name="Canestro C."/>
            <person name="Bouquet J.M."/>
            <person name="Danks G."/>
            <person name="Poulain J."/>
            <person name="Campsteijn C."/>
            <person name="Adamski M."/>
            <person name="Cross I."/>
            <person name="Yadetie F."/>
            <person name="Muffato M."/>
            <person name="Louis A."/>
            <person name="Butcher S."/>
            <person name="Tsagkogeorga G."/>
            <person name="Konrad A."/>
            <person name="Singh S."/>
            <person name="Jensen M.F."/>
            <person name="Cong E.H."/>
            <person name="Eikeseth-Otteraa H."/>
            <person name="Noel B."/>
            <person name="Anthouard V."/>
            <person name="Porcel B.M."/>
            <person name="Kachouri-Lafond R."/>
            <person name="Nishino A."/>
            <person name="Ugolini M."/>
            <person name="Chourrout P."/>
            <person name="Nishida H."/>
            <person name="Aasland R."/>
            <person name="Huzurbazar S."/>
            <person name="Westhof E."/>
            <person name="Delsuc F."/>
            <person name="Lehrach H."/>
            <person name="Reinhardt R."/>
            <person name="Weissenbach J."/>
            <person name="Roy S.W."/>
            <person name="Artiguenave F."/>
            <person name="Postlethwait J.H."/>
            <person name="Manak J.R."/>
            <person name="Thompson E.M."/>
            <person name="Jaillon O."/>
            <person name="Du Pasquier L."/>
            <person name="Boudinot P."/>
            <person name="Liberles D.A."/>
            <person name="Volff J.N."/>
            <person name="Philippe H."/>
            <person name="Lenhard B."/>
            <person name="Roest Crollius H."/>
            <person name="Wincker P."/>
            <person name="Chourrout D."/>
        </authorList>
    </citation>
    <scope>NUCLEOTIDE SEQUENCE [LARGE SCALE GENOMIC DNA]</scope>
</reference>
<proteinExistence type="predicted"/>
<evidence type="ECO:0000313" key="2">
    <source>
        <dbReference type="EMBL" id="CBY10481.1"/>
    </source>
</evidence>
<sequence length="345" mass="39586">MTSLQLKILKEEDLEASKQFIENQVTEDAILKFKVTQIESLTKDEFINLADIVNPDTSLNSFFKVTFEVQIDTNASGARSSIQAIKEDKSARFKRETFTSCINEDDTSTLARGISAIPGAVAESVVGIRCNFYSSSAKEIDELRKSVDELKLELDTVKDIDATRYDGEISGLKDGQSDLLQDIQLLEAKLEASDENSSLEKYITEDVRRIEKSMRFQEVQNMIQQGKVQQLIQSQNRKIEEQANEMEELKSLLLAERHQQSLEFKMLEKEMQEQLKIESIVLQAQLKSDVKKSVYEMQKDEMTSKMLQDLMNPESYYIRQMLRSPLDDKGEKLVTELIKNMNIKH</sequence>
<name>E4XJ38_OIKDI</name>
<dbReference type="EMBL" id="FN653057">
    <property type="protein sequence ID" value="CBY10481.1"/>
    <property type="molecule type" value="Genomic_DNA"/>
</dbReference>
<keyword evidence="3" id="KW-1185">Reference proteome</keyword>
<dbReference type="AlphaFoldDB" id="E4XJ38"/>
<dbReference type="InParanoid" id="E4XJ38"/>
<feature type="coiled-coil region" evidence="1">
    <location>
        <begin position="133"/>
        <end position="196"/>
    </location>
</feature>
<dbReference type="Proteomes" id="UP000001307">
    <property type="component" value="Unassembled WGS sequence"/>
</dbReference>
<evidence type="ECO:0000256" key="1">
    <source>
        <dbReference type="SAM" id="Coils"/>
    </source>
</evidence>
<evidence type="ECO:0000313" key="3">
    <source>
        <dbReference type="Proteomes" id="UP000001307"/>
    </source>
</evidence>
<organism evidence="2">
    <name type="scientific">Oikopleura dioica</name>
    <name type="common">Tunicate</name>
    <dbReference type="NCBI Taxonomy" id="34765"/>
    <lineage>
        <taxon>Eukaryota</taxon>
        <taxon>Metazoa</taxon>
        <taxon>Chordata</taxon>
        <taxon>Tunicata</taxon>
        <taxon>Appendicularia</taxon>
        <taxon>Copelata</taxon>
        <taxon>Oikopleuridae</taxon>
        <taxon>Oikopleura</taxon>
    </lineage>
</organism>
<keyword evidence="1" id="KW-0175">Coiled coil</keyword>
<gene>
    <name evidence="2" type="ORF">GSOID_T00012619001</name>
</gene>
<dbReference type="OrthoDB" id="10429342at2759"/>
<protein>
    <submittedName>
        <fullName evidence="2">Uncharacterized protein</fullName>
    </submittedName>
</protein>
<accession>E4XJ38</accession>
<feature type="coiled-coil region" evidence="1">
    <location>
        <begin position="229"/>
        <end position="259"/>
    </location>
</feature>